<evidence type="ECO:0000256" key="2">
    <source>
        <dbReference type="ARBA" id="ARBA00023125"/>
    </source>
</evidence>
<dbReference type="Proteomes" id="UP000306918">
    <property type="component" value="Unassembled WGS sequence"/>
</dbReference>
<comment type="caution">
    <text evidence="6">The sequence shown here is derived from an EMBL/GenBank/DDBJ whole genome shotgun (WGS) entry which is preliminary data.</text>
</comment>
<evidence type="ECO:0000313" key="6">
    <source>
        <dbReference type="EMBL" id="THU40140.1"/>
    </source>
</evidence>
<dbReference type="PROSITE" id="PS01124">
    <property type="entry name" value="HTH_ARAC_FAMILY_2"/>
    <property type="match status" value="1"/>
</dbReference>
<keyword evidence="3" id="KW-0804">Transcription</keyword>
<dbReference type="GO" id="GO:0003700">
    <property type="term" value="F:DNA-binding transcription factor activity"/>
    <property type="evidence" value="ECO:0007669"/>
    <property type="project" value="InterPro"/>
</dbReference>
<feature type="domain" description="HTH araC/xylS-type" evidence="5">
    <location>
        <begin position="270"/>
        <end position="374"/>
    </location>
</feature>
<dbReference type="InterPro" id="IPR020449">
    <property type="entry name" value="Tscrpt_reg_AraC-type_HTH"/>
</dbReference>
<feature type="transmembrane region" description="Helical" evidence="4">
    <location>
        <begin position="134"/>
        <end position="152"/>
    </location>
</feature>
<dbReference type="SUPFAM" id="SSF46689">
    <property type="entry name" value="Homeodomain-like"/>
    <property type="match status" value="1"/>
</dbReference>
<feature type="transmembrane region" description="Helical" evidence="4">
    <location>
        <begin position="181"/>
        <end position="200"/>
    </location>
</feature>
<evidence type="ECO:0000256" key="4">
    <source>
        <dbReference type="SAM" id="Phobius"/>
    </source>
</evidence>
<dbReference type="GO" id="GO:0043565">
    <property type="term" value="F:sequence-specific DNA binding"/>
    <property type="evidence" value="ECO:0007669"/>
    <property type="project" value="InterPro"/>
</dbReference>
<dbReference type="Gene3D" id="1.10.10.60">
    <property type="entry name" value="Homeodomain-like"/>
    <property type="match status" value="2"/>
</dbReference>
<accession>A0A4S8HWY0</accession>
<dbReference type="PROSITE" id="PS00041">
    <property type="entry name" value="HTH_ARAC_FAMILY_1"/>
    <property type="match status" value="1"/>
</dbReference>
<dbReference type="RefSeq" id="WP_136576894.1">
    <property type="nucleotide sequence ID" value="NZ_STFF01000002.1"/>
</dbReference>
<name>A0A4S8HWY0_9BACT</name>
<feature type="transmembrane region" description="Helical" evidence="4">
    <location>
        <begin position="6"/>
        <end position="23"/>
    </location>
</feature>
<dbReference type="AlphaFoldDB" id="A0A4S8HWY0"/>
<feature type="transmembrane region" description="Helical" evidence="4">
    <location>
        <begin position="35"/>
        <end position="57"/>
    </location>
</feature>
<proteinExistence type="predicted"/>
<feature type="transmembrane region" description="Helical" evidence="4">
    <location>
        <begin position="69"/>
        <end position="86"/>
    </location>
</feature>
<evidence type="ECO:0000256" key="1">
    <source>
        <dbReference type="ARBA" id="ARBA00023015"/>
    </source>
</evidence>
<evidence type="ECO:0000256" key="3">
    <source>
        <dbReference type="ARBA" id="ARBA00023163"/>
    </source>
</evidence>
<dbReference type="InterPro" id="IPR018060">
    <property type="entry name" value="HTH_AraC"/>
</dbReference>
<keyword evidence="2" id="KW-0238">DNA-binding</keyword>
<dbReference type="SMART" id="SM00342">
    <property type="entry name" value="HTH_ARAC"/>
    <property type="match status" value="1"/>
</dbReference>
<keyword evidence="7" id="KW-1185">Reference proteome</keyword>
<evidence type="ECO:0000259" key="5">
    <source>
        <dbReference type="PROSITE" id="PS01124"/>
    </source>
</evidence>
<dbReference type="PRINTS" id="PR00032">
    <property type="entry name" value="HTHARAC"/>
</dbReference>
<keyword evidence="4" id="KW-1133">Transmembrane helix</keyword>
<dbReference type="Pfam" id="PF12833">
    <property type="entry name" value="HTH_18"/>
    <property type="match status" value="1"/>
</dbReference>
<feature type="transmembrane region" description="Helical" evidence="4">
    <location>
        <begin position="206"/>
        <end position="226"/>
    </location>
</feature>
<keyword evidence="4" id="KW-0472">Membrane</keyword>
<dbReference type="PANTHER" id="PTHR43280">
    <property type="entry name" value="ARAC-FAMILY TRANSCRIPTIONAL REGULATOR"/>
    <property type="match status" value="1"/>
</dbReference>
<sequence>MILLGVFNFAAALQGIFLAYLLINKKGDQLEYRYLALLVLIVSLSILGPVLGITGYYRQLPYLIRVSEPLALLFGPLLYIYIFVLSEGKPPRYFYLHFLPFVIYTAFLFPFYMLPPAEKIALIEAQVNKKVSNMWGQVIRLFHVSLYIFFAYRQIHSLQQKLKQSFSDLNKFKLHQSIHILKFYAIIIAICFVICIVSLVHPMDFVVVNNIAGLSVGLLIYSLAYVNWNHPGISPAVLPKAEAVPNRQEPTERKRLNYYLSEEQFRKYADKLGAILLEQQVYLNPELSLNHLSENLGIPAYQVSEIINRHYEVSFFDLINQFRVNEVKKRLADPAYNHFSVLAISMDCGFNSKSSFNNAFKKITGTTPSEYRKLKS</sequence>
<keyword evidence="4" id="KW-0812">Transmembrane</keyword>
<keyword evidence="1" id="KW-0805">Transcription regulation</keyword>
<protein>
    <submittedName>
        <fullName evidence="6">AraC family transcriptional regulator</fullName>
    </submittedName>
</protein>
<dbReference type="EMBL" id="STFF01000002">
    <property type="protein sequence ID" value="THU40140.1"/>
    <property type="molecule type" value="Genomic_DNA"/>
</dbReference>
<dbReference type="PANTHER" id="PTHR43280:SF29">
    <property type="entry name" value="ARAC-FAMILY TRANSCRIPTIONAL REGULATOR"/>
    <property type="match status" value="1"/>
</dbReference>
<reference evidence="6 7" key="1">
    <citation type="submission" date="2019-04" db="EMBL/GenBank/DDBJ databases">
        <title>Niastella caeni sp. nov., isolated from activated sludge.</title>
        <authorList>
            <person name="Sheng M."/>
        </authorList>
    </citation>
    <scope>NUCLEOTIDE SEQUENCE [LARGE SCALE GENOMIC DNA]</scope>
    <source>
        <strain evidence="6 7">HX-2-15</strain>
    </source>
</reference>
<dbReference type="InterPro" id="IPR018062">
    <property type="entry name" value="HTH_AraC-typ_CS"/>
</dbReference>
<evidence type="ECO:0000313" key="7">
    <source>
        <dbReference type="Proteomes" id="UP000306918"/>
    </source>
</evidence>
<gene>
    <name evidence="6" type="ORF">FAM09_09680</name>
</gene>
<dbReference type="InterPro" id="IPR009057">
    <property type="entry name" value="Homeodomain-like_sf"/>
</dbReference>
<organism evidence="6 7">
    <name type="scientific">Niastella caeni</name>
    <dbReference type="NCBI Taxonomy" id="2569763"/>
    <lineage>
        <taxon>Bacteria</taxon>
        <taxon>Pseudomonadati</taxon>
        <taxon>Bacteroidota</taxon>
        <taxon>Chitinophagia</taxon>
        <taxon>Chitinophagales</taxon>
        <taxon>Chitinophagaceae</taxon>
        <taxon>Niastella</taxon>
    </lineage>
</organism>
<feature type="transmembrane region" description="Helical" evidence="4">
    <location>
        <begin position="93"/>
        <end position="114"/>
    </location>
</feature>
<dbReference type="OrthoDB" id="9779074at2"/>